<accession>G3PYG8</accession>
<evidence type="ECO:0000256" key="1">
    <source>
        <dbReference type="ARBA" id="ARBA00004170"/>
    </source>
</evidence>
<evidence type="ECO:0000256" key="2">
    <source>
        <dbReference type="ARBA" id="ARBA00022443"/>
    </source>
</evidence>
<evidence type="ECO:0000256" key="3">
    <source>
        <dbReference type="ARBA" id="ARBA00023054"/>
    </source>
</evidence>
<evidence type="ECO:0000256" key="4">
    <source>
        <dbReference type="ARBA" id="ARBA00023136"/>
    </source>
</evidence>
<dbReference type="InterPro" id="IPR050384">
    <property type="entry name" value="Endophilin_SH3RF"/>
</dbReference>
<dbReference type="PRINTS" id="PR00499">
    <property type="entry name" value="P67PHOX"/>
</dbReference>
<dbReference type="OMA" id="VHKSCMK"/>
<feature type="domain" description="SH3" evidence="7">
    <location>
        <begin position="802"/>
        <end position="862"/>
    </location>
</feature>
<dbReference type="InterPro" id="IPR036028">
    <property type="entry name" value="SH3-like_dom_sf"/>
</dbReference>
<name>G3PYG8_GASAC</name>
<dbReference type="InterPro" id="IPR001452">
    <property type="entry name" value="SH3_domain"/>
</dbReference>
<dbReference type="Pfam" id="PF07653">
    <property type="entry name" value="SH3_2"/>
    <property type="match status" value="2"/>
</dbReference>
<dbReference type="AlphaFoldDB" id="G3PYG8"/>
<dbReference type="Bgee" id="ENSGACG00000017147">
    <property type="expression patterns" value="Expressed in mesonephros and 4 other cell types or tissues"/>
</dbReference>
<feature type="domain" description="SH3" evidence="7">
    <location>
        <begin position="646"/>
        <end position="705"/>
    </location>
</feature>
<reference evidence="8" key="2">
    <citation type="submission" date="2025-08" db="UniProtKB">
        <authorList>
            <consortium name="Ensembl"/>
        </authorList>
    </citation>
    <scope>IDENTIFICATION</scope>
</reference>
<keyword evidence="3" id="KW-0175">Coiled coil</keyword>
<feature type="compositionally biased region" description="Pro residues" evidence="6">
    <location>
        <begin position="245"/>
        <end position="257"/>
    </location>
</feature>
<keyword evidence="9" id="KW-1185">Reference proteome</keyword>
<evidence type="ECO:0000313" key="8">
    <source>
        <dbReference type="Ensembl" id="ENSGACP00000022658.2"/>
    </source>
</evidence>
<feature type="region of interest" description="Disordered" evidence="6">
    <location>
        <begin position="313"/>
        <end position="334"/>
    </location>
</feature>
<dbReference type="Gene3D" id="2.30.30.40">
    <property type="entry name" value="SH3 Domains"/>
    <property type="match status" value="5"/>
</dbReference>
<reference evidence="8 9" key="1">
    <citation type="journal article" date="2021" name="G3 (Bethesda)">
        <title>Improved contiguity of the threespine stickleback genome using long-read sequencing.</title>
        <authorList>
            <person name="Nath S."/>
            <person name="Shaw D.E."/>
            <person name="White M.A."/>
        </authorList>
    </citation>
    <scope>NUCLEOTIDE SEQUENCE [LARGE SCALE GENOMIC DNA]</scope>
    <source>
        <strain evidence="8 9">Lake Benthic</strain>
    </source>
</reference>
<feature type="domain" description="SH3" evidence="7">
    <location>
        <begin position="963"/>
        <end position="1021"/>
    </location>
</feature>
<feature type="compositionally biased region" description="Polar residues" evidence="6">
    <location>
        <begin position="75"/>
        <end position="90"/>
    </location>
</feature>
<dbReference type="SMART" id="SM00326">
    <property type="entry name" value="SH3"/>
    <property type="match status" value="5"/>
</dbReference>
<evidence type="ECO:0000256" key="6">
    <source>
        <dbReference type="SAM" id="MobiDB-lite"/>
    </source>
</evidence>
<dbReference type="Pfam" id="PF00018">
    <property type="entry name" value="SH3_1"/>
    <property type="match status" value="2"/>
</dbReference>
<dbReference type="PANTHER" id="PTHR14167:SF81">
    <property type="entry name" value="ENDOPHILIN-A"/>
    <property type="match status" value="1"/>
</dbReference>
<feature type="compositionally biased region" description="Basic and acidic residues" evidence="6">
    <location>
        <begin position="31"/>
        <end position="41"/>
    </location>
</feature>
<dbReference type="Pfam" id="PF14604">
    <property type="entry name" value="SH3_9"/>
    <property type="match status" value="1"/>
</dbReference>
<feature type="region of interest" description="Disordered" evidence="6">
    <location>
        <begin position="1"/>
        <end position="104"/>
    </location>
</feature>
<dbReference type="SUPFAM" id="SSF50044">
    <property type="entry name" value="SH3-domain"/>
    <property type="match status" value="5"/>
</dbReference>
<feature type="domain" description="SH3" evidence="7">
    <location>
        <begin position="726"/>
        <end position="785"/>
    </location>
</feature>
<dbReference type="RefSeq" id="XP_040043165.1">
    <property type="nucleotide sequence ID" value="XM_040187231.1"/>
</dbReference>
<proteinExistence type="predicted"/>
<keyword evidence="4" id="KW-0472">Membrane</keyword>
<reference evidence="8" key="3">
    <citation type="submission" date="2025-09" db="UniProtKB">
        <authorList>
            <consortium name="Ensembl"/>
        </authorList>
    </citation>
    <scope>IDENTIFICATION</scope>
</reference>
<comment type="subcellular location">
    <subcellularLocation>
        <location evidence="1">Membrane</location>
        <topology evidence="1">Peripheral membrane protein</topology>
    </subcellularLocation>
</comment>
<feature type="region of interest" description="Disordered" evidence="6">
    <location>
        <begin position="705"/>
        <end position="726"/>
    </location>
</feature>
<feature type="compositionally biased region" description="Polar residues" evidence="6">
    <location>
        <begin position="207"/>
        <end position="224"/>
    </location>
</feature>
<organism evidence="8 9">
    <name type="scientific">Gasterosteus aculeatus aculeatus</name>
    <name type="common">three-spined stickleback</name>
    <dbReference type="NCBI Taxonomy" id="481459"/>
    <lineage>
        <taxon>Eukaryota</taxon>
        <taxon>Metazoa</taxon>
        <taxon>Chordata</taxon>
        <taxon>Craniata</taxon>
        <taxon>Vertebrata</taxon>
        <taxon>Euteleostomi</taxon>
        <taxon>Actinopterygii</taxon>
        <taxon>Neopterygii</taxon>
        <taxon>Teleostei</taxon>
        <taxon>Neoteleostei</taxon>
        <taxon>Acanthomorphata</taxon>
        <taxon>Eupercaria</taxon>
        <taxon>Perciformes</taxon>
        <taxon>Cottioidei</taxon>
        <taxon>Gasterosteales</taxon>
        <taxon>Gasterosteidae</taxon>
        <taxon>Gasterosteus</taxon>
    </lineage>
</organism>
<dbReference type="STRING" id="69293.ENSGACP00000022658"/>
<evidence type="ECO:0000256" key="5">
    <source>
        <dbReference type="PROSITE-ProRule" id="PRU00192"/>
    </source>
</evidence>
<dbReference type="GeneID" id="120825567"/>
<feature type="region of interest" description="Disordered" evidence="6">
    <location>
        <begin position="127"/>
        <end position="266"/>
    </location>
</feature>
<feature type="compositionally biased region" description="Polar residues" evidence="6">
    <location>
        <begin position="543"/>
        <end position="567"/>
    </location>
</feature>
<feature type="region of interest" description="Disordered" evidence="6">
    <location>
        <begin position="492"/>
        <end position="642"/>
    </location>
</feature>
<dbReference type="Proteomes" id="UP000007635">
    <property type="component" value="Chromosome IX"/>
</dbReference>
<dbReference type="GeneTree" id="ENSGT00940000155694"/>
<dbReference type="eggNOG" id="KOG4225">
    <property type="taxonomic scope" value="Eukaryota"/>
</dbReference>
<dbReference type="CTD" id="152503"/>
<feature type="compositionally biased region" description="Basic residues" evidence="6">
    <location>
        <begin position="166"/>
        <end position="177"/>
    </location>
</feature>
<evidence type="ECO:0000259" key="7">
    <source>
        <dbReference type="PROSITE" id="PS50002"/>
    </source>
</evidence>
<feature type="compositionally biased region" description="Polar residues" evidence="6">
    <location>
        <begin position="313"/>
        <end position="324"/>
    </location>
</feature>
<feature type="compositionally biased region" description="Polar residues" evidence="6">
    <location>
        <begin position="501"/>
        <end position="530"/>
    </location>
</feature>
<feature type="region of interest" description="Disordered" evidence="6">
    <location>
        <begin position="357"/>
        <end position="392"/>
    </location>
</feature>
<keyword evidence="2 5" id="KW-0728">SH3 domain</keyword>
<dbReference type="PROSITE" id="PS50002">
    <property type="entry name" value="SH3"/>
    <property type="match status" value="5"/>
</dbReference>
<sequence length="1021" mass="110712">MAEARREDEEEEEGERTDLRGVPYRKQATAHPERTKADHSSRGPLNSIRAAIKRTSTKSQSDGTRERSRPEITILSAQPLASNKWFSGNPTVFPRPPQPGWSAGIQAGPQVVLVGDCFQSVIREKTQEEHVVKPTAAPRRTACTATSATQTDPVWEDTCAAAPQSLRKRPAGKKPQKPPRPSPPKPVDRGPVGTNTRLPANAEEPSDAQSDVKQPHRSGSTRGGSVTVHWDFPPSFAASETAPSSPGPEPPRRPVPLPRTKSRKQAVVHEVKVQTLVELNEPCASVRSDPEEVTSCKYLKDLLEVFAANECQENSGDANQSEEASQGEDAGVKMNGNLSQRNIRARIQAFETQATTEEGNAAELAQPESAPRKAPSKPPVAAKPSVSLKPQLNNNVDYRNASFRNAPKVPVPSPGPVKEELETLFNNRSRPSVLTRENSIHGEGVAPVPPSPAVKSFKEALKPNFNINNHNSTSMATEDLYSDISSNHIPFKPQHSVDINGGSSTRQSLTRRPTTIRVPSQTGSPYSEDSSPPLPAQKPKGSPNPQRINKPSQTPAFPRQESFTFGQEPSLPPRRLTTSKTLPPRPPLAKTGPGRPAPPITQAIGRSQSLYSETPPKPQIQQTQRKRSVVPPRPNPGHSLYNKYTLQLPHGIAAFDYNGNNAGELSFQKNEVLLLLDEIDHNTFQCQVGETRGGVQKSHMMVITPLSSSSSSDAAPPQDAGSGDAGSELKVQATHDFNPEGPGELGLRAGDVVTMVEQLDSQWYRGTCRGSTGFFPINYVKVLTNSPKPPREQKARPSSTTVSGPRCVAKFDFEGNTSEDELSFSEGDVIQLKAYIGEEWARGQIGASTGLVPLNFVEIIEDLPPPTSLQKRHSIGIPMPGMASSASTRAGVAEPARPGVEWATALYDYAEDSDGDLSFKQGDRILISRHVDAEWSFGRVGGREGVFPRAFVESDAGQQSGAAAGSRGRAMFDFTPECDEELSLQAGDIITGLETVDEEWFLGNLRGKRALVPRNYVQVLE</sequence>
<dbReference type="InParanoid" id="G3PYG8"/>
<dbReference type="PANTHER" id="PTHR14167">
    <property type="entry name" value="SH3 DOMAIN-CONTAINING"/>
    <property type="match status" value="1"/>
</dbReference>
<feature type="domain" description="SH3" evidence="7">
    <location>
        <begin position="898"/>
        <end position="957"/>
    </location>
</feature>
<protein>
    <submittedName>
        <fullName evidence="8">SH3 domain containing 19</fullName>
    </submittedName>
</protein>
<feature type="compositionally biased region" description="Low complexity" evidence="6">
    <location>
        <begin position="134"/>
        <end position="149"/>
    </location>
</feature>
<evidence type="ECO:0000313" key="9">
    <source>
        <dbReference type="Proteomes" id="UP000007635"/>
    </source>
</evidence>
<dbReference type="Ensembl" id="ENSGACT00000022701.2">
    <property type="protein sequence ID" value="ENSGACP00000022658.2"/>
    <property type="gene ID" value="ENSGACG00000017147.2"/>
</dbReference>